<dbReference type="OrthoDB" id="9798208at2"/>
<dbReference type="InterPro" id="IPR029069">
    <property type="entry name" value="HotDog_dom_sf"/>
</dbReference>
<dbReference type="Proteomes" id="UP000265955">
    <property type="component" value="Unassembled WGS sequence"/>
</dbReference>
<sequence>MTIWKTNFDLQSLSKSHIGTAIEHLGIEFTDFGENWLEARMPVDKRTIQPFGILHGGASVLLAETLGSAASNLSIDSETHYAVGLDINANHVRAVREGYVTAKAQPIHLGRSTQVWQIMIYDGAQRLSCVARLTMSILERK</sequence>
<comment type="similarity">
    <text evidence="1">Belongs to the thioesterase PaaI family.</text>
</comment>
<dbReference type="GO" id="GO:0005829">
    <property type="term" value="C:cytosol"/>
    <property type="evidence" value="ECO:0007669"/>
    <property type="project" value="TreeGrafter"/>
</dbReference>
<comment type="caution">
    <text evidence="4">The sequence shown here is derived from an EMBL/GenBank/DDBJ whole genome shotgun (WGS) entry which is preliminary data.</text>
</comment>
<dbReference type="InterPro" id="IPR006683">
    <property type="entry name" value="Thioestr_dom"/>
</dbReference>
<dbReference type="Gene3D" id="3.10.129.10">
    <property type="entry name" value="Hotdog Thioesterase"/>
    <property type="match status" value="1"/>
</dbReference>
<dbReference type="NCBIfam" id="TIGR00369">
    <property type="entry name" value="unchar_dom_1"/>
    <property type="match status" value="1"/>
</dbReference>
<name>A0A3A3FVH3_9BURK</name>
<dbReference type="GO" id="GO:0061522">
    <property type="term" value="F:1,4-dihydroxy-2-naphthoyl-CoA thioesterase activity"/>
    <property type="evidence" value="ECO:0007669"/>
    <property type="project" value="TreeGrafter"/>
</dbReference>
<keyword evidence="2" id="KW-0378">Hydrolase</keyword>
<dbReference type="RefSeq" id="WP_119768527.1">
    <property type="nucleotide sequence ID" value="NZ_QYUO01000001.1"/>
</dbReference>
<evidence type="ECO:0000313" key="4">
    <source>
        <dbReference type="EMBL" id="RJF98578.1"/>
    </source>
</evidence>
<dbReference type="SUPFAM" id="SSF54637">
    <property type="entry name" value="Thioesterase/thiol ester dehydrase-isomerase"/>
    <property type="match status" value="1"/>
</dbReference>
<organism evidence="4 5">
    <name type="scientific">Noviherbaspirillum saxi</name>
    <dbReference type="NCBI Taxonomy" id="2320863"/>
    <lineage>
        <taxon>Bacteria</taxon>
        <taxon>Pseudomonadati</taxon>
        <taxon>Pseudomonadota</taxon>
        <taxon>Betaproteobacteria</taxon>
        <taxon>Burkholderiales</taxon>
        <taxon>Oxalobacteraceae</taxon>
        <taxon>Noviherbaspirillum</taxon>
    </lineage>
</organism>
<dbReference type="PANTHER" id="PTHR43240">
    <property type="entry name" value="1,4-DIHYDROXY-2-NAPHTHOYL-COA THIOESTERASE 1"/>
    <property type="match status" value="1"/>
</dbReference>
<proteinExistence type="inferred from homology"/>
<dbReference type="PANTHER" id="PTHR43240:SF5">
    <property type="entry name" value="1,4-DIHYDROXY-2-NAPHTHOYL-COA THIOESTERASE 1"/>
    <property type="match status" value="1"/>
</dbReference>
<evidence type="ECO:0000256" key="1">
    <source>
        <dbReference type="ARBA" id="ARBA00008324"/>
    </source>
</evidence>
<reference evidence="5" key="1">
    <citation type="submission" date="2018-09" db="EMBL/GenBank/DDBJ databases">
        <authorList>
            <person name="Zhu H."/>
        </authorList>
    </citation>
    <scope>NUCLEOTIDE SEQUENCE [LARGE SCALE GENOMIC DNA]</scope>
    <source>
        <strain evidence="5">K1R23-30</strain>
    </source>
</reference>
<keyword evidence="5" id="KW-1185">Reference proteome</keyword>
<gene>
    <name evidence="4" type="ORF">D3871_08700</name>
</gene>
<feature type="domain" description="Thioesterase" evidence="3">
    <location>
        <begin position="51"/>
        <end position="129"/>
    </location>
</feature>
<dbReference type="EMBL" id="QYUO01000001">
    <property type="protein sequence ID" value="RJF98578.1"/>
    <property type="molecule type" value="Genomic_DNA"/>
</dbReference>
<evidence type="ECO:0000256" key="2">
    <source>
        <dbReference type="ARBA" id="ARBA00022801"/>
    </source>
</evidence>
<dbReference type="CDD" id="cd03443">
    <property type="entry name" value="PaaI_thioesterase"/>
    <property type="match status" value="1"/>
</dbReference>
<dbReference type="InterPro" id="IPR003736">
    <property type="entry name" value="PAAI_dom"/>
</dbReference>
<dbReference type="AlphaFoldDB" id="A0A3A3FVH3"/>
<protein>
    <submittedName>
        <fullName evidence="4">Hotdog fold thioesterase</fullName>
    </submittedName>
</protein>
<accession>A0A3A3FVH3</accession>
<evidence type="ECO:0000259" key="3">
    <source>
        <dbReference type="Pfam" id="PF03061"/>
    </source>
</evidence>
<dbReference type="Pfam" id="PF03061">
    <property type="entry name" value="4HBT"/>
    <property type="match status" value="1"/>
</dbReference>
<evidence type="ECO:0000313" key="5">
    <source>
        <dbReference type="Proteomes" id="UP000265955"/>
    </source>
</evidence>